<reference evidence="3 4" key="1">
    <citation type="submission" date="2016-03" db="EMBL/GenBank/DDBJ databases">
        <authorList>
            <person name="Ploux O."/>
        </authorList>
    </citation>
    <scope>NUCLEOTIDE SEQUENCE [LARGE SCALE GENOMIC DNA]</scope>
    <source>
        <strain evidence="3 4">UAMH 11012</strain>
    </source>
</reference>
<gene>
    <name evidence="3" type="ORF">PAC_06543</name>
</gene>
<feature type="chain" id="PRO_5013177000" evidence="2">
    <location>
        <begin position="20"/>
        <end position="89"/>
    </location>
</feature>
<dbReference type="EMBL" id="FJOG01000008">
    <property type="protein sequence ID" value="CZR56654.1"/>
    <property type="molecule type" value="Genomic_DNA"/>
</dbReference>
<evidence type="ECO:0000313" key="3">
    <source>
        <dbReference type="EMBL" id="CZR56654.1"/>
    </source>
</evidence>
<keyword evidence="4" id="KW-1185">Reference proteome</keyword>
<dbReference type="AlphaFoldDB" id="A0A1L7WV55"/>
<accession>A0A1L7WV55</accession>
<proteinExistence type="predicted"/>
<evidence type="ECO:0000256" key="2">
    <source>
        <dbReference type="SAM" id="SignalP"/>
    </source>
</evidence>
<keyword evidence="2" id="KW-0732">Signal</keyword>
<dbReference type="Proteomes" id="UP000184330">
    <property type="component" value="Unassembled WGS sequence"/>
</dbReference>
<feature type="compositionally biased region" description="Polar residues" evidence="1">
    <location>
        <begin position="53"/>
        <end position="66"/>
    </location>
</feature>
<feature type="region of interest" description="Disordered" evidence="1">
    <location>
        <begin position="53"/>
        <end position="89"/>
    </location>
</feature>
<name>A0A1L7WV55_9HELO</name>
<protein>
    <submittedName>
        <fullName evidence="3">Uncharacterized protein</fullName>
    </submittedName>
</protein>
<sequence length="89" mass="8827">MRFSITTLMATSIAATALAAPSLNARADIANPVANAAAAAKSARGDAFSDFTNGVGASTQATSPNAANGRCGINIPPNEFDQVPSSNCA</sequence>
<evidence type="ECO:0000256" key="1">
    <source>
        <dbReference type="SAM" id="MobiDB-lite"/>
    </source>
</evidence>
<evidence type="ECO:0000313" key="4">
    <source>
        <dbReference type="Proteomes" id="UP000184330"/>
    </source>
</evidence>
<feature type="signal peptide" evidence="2">
    <location>
        <begin position="1"/>
        <end position="19"/>
    </location>
</feature>
<organism evidence="3 4">
    <name type="scientific">Phialocephala subalpina</name>
    <dbReference type="NCBI Taxonomy" id="576137"/>
    <lineage>
        <taxon>Eukaryota</taxon>
        <taxon>Fungi</taxon>
        <taxon>Dikarya</taxon>
        <taxon>Ascomycota</taxon>
        <taxon>Pezizomycotina</taxon>
        <taxon>Leotiomycetes</taxon>
        <taxon>Helotiales</taxon>
        <taxon>Mollisiaceae</taxon>
        <taxon>Phialocephala</taxon>
        <taxon>Phialocephala fortinii species complex</taxon>
    </lineage>
</organism>